<dbReference type="Proteomes" id="UP000631300">
    <property type="component" value="Unassembled WGS sequence"/>
</dbReference>
<evidence type="ECO:0000313" key="2">
    <source>
        <dbReference type="EMBL" id="GGW76239.1"/>
    </source>
</evidence>
<reference evidence="2" key="1">
    <citation type="journal article" date="2014" name="Int. J. Syst. Evol. Microbiol.">
        <title>Complete genome sequence of Corynebacterium casei LMG S-19264T (=DSM 44701T), isolated from a smear-ripened cheese.</title>
        <authorList>
            <consortium name="US DOE Joint Genome Institute (JGI-PGF)"/>
            <person name="Walter F."/>
            <person name="Albersmeier A."/>
            <person name="Kalinowski J."/>
            <person name="Ruckert C."/>
        </authorList>
    </citation>
    <scope>NUCLEOTIDE SEQUENCE</scope>
    <source>
        <strain evidence="2">KCTC 22164</strain>
    </source>
</reference>
<dbReference type="RefSeq" id="WP_189403588.1">
    <property type="nucleotide sequence ID" value="NZ_BMXP01000001.1"/>
</dbReference>
<keyword evidence="1" id="KW-0472">Membrane</keyword>
<accession>A0A918MUI9</accession>
<reference evidence="2" key="2">
    <citation type="submission" date="2020-09" db="EMBL/GenBank/DDBJ databases">
        <authorList>
            <person name="Sun Q."/>
            <person name="Kim S."/>
        </authorList>
    </citation>
    <scope>NUCLEOTIDE SEQUENCE</scope>
    <source>
        <strain evidence="2">KCTC 22164</strain>
    </source>
</reference>
<dbReference type="EMBL" id="BMXP01000001">
    <property type="protein sequence ID" value="GGW76239.1"/>
    <property type="molecule type" value="Genomic_DNA"/>
</dbReference>
<feature type="transmembrane region" description="Helical" evidence="1">
    <location>
        <begin position="43"/>
        <end position="65"/>
    </location>
</feature>
<keyword evidence="1" id="KW-0812">Transmembrane</keyword>
<feature type="transmembrane region" description="Helical" evidence="1">
    <location>
        <begin position="111"/>
        <end position="130"/>
    </location>
</feature>
<feature type="transmembrane region" description="Helical" evidence="1">
    <location>
        <begin position="7"/>
        <end position="31"/>
    </location>
</feature>
<comment type="caution">
    <text evidence="2">The sequence shown here is derived from an EMBL/GenBank/DDBJ whole genome shotgun (WGS) entry which is preliminary data.</text>
</comment>
<evidence type="ECO:0000256" key="1">
    <source>
        <dbReference type="SAM" id="Phobius"/>
    </source>
</evidence>
<feature type="transmembrane region" description="Helical" evidence="1">
    <location>
        <begin position="86"/>
        <end position="105"/>
    </location>
</feature>
<protein>
    <recommendedName>
        <fullName evidence="4">DUF2178 domain-containing protein</fullName>
    </recommendedName>
</protein>
<evidence type="ECO:0000313" key="3">
    <source>
        <dbReference type="Proteomes" id="UP000631300"/>
    </source>
</evidence>
<keyword evidence="3" id="KW-1185">Reference proteome</keyword>
<keyword evidence="1" id="KW-1133">Transmembrane helix</keyword>
<organism evidence="2 3">
    <name type="scientific">Alteromonas halophila</name>
    <dbReference type="NCBI Taxonomy" id="516698"/>
    <lineage>
        <taxon>Bacteria</taxon>
        <taxon>Pseudomonadati</taxon>
        <taxon>Pseudomonadota</taxon>
        <taxon>Gammaproteobacteria</taxon>
        <taxon>Alteromonadales</taxon>
        <taxon>Alteromonadaceae</taxon>
        <taxon>Alteromonas/Salinimonas group</taxon>
        <taxon>Alteromonas</taxon>
    </lineage>
</organism>
<proteinExistence type="predicted"/>
<sequence>MTYREKSAWLMLLVTLMVGVYMASEVLLTVLEQRHLPPVLPVFITLTVTLIGLSIIAQIGLSVFHPDEARQKSDERVKGIANRAQAIAGVVLSIGVAGALVRFLFLSDGTVLFYTCLLSLVVAQSVEYAGQIIGFRNAGV</sequence>
<name>A0A918MUI9_9ALTE</name>
<evidence type="ECO:0008006" key="4">
    <source>
        <dbReference type="Google" id="ProtNLM"/>
    </source>
</evidence>
<dbReference type="AlphaFoldDB" id="A0A918MUI9"/>
<gene>
    <name evidence="2" type="ORF">GCM10007391_05980</name>
</gene>